<accession>A0AAV1C8Q5</accession>
<gene>
    <name evidence="8" type="ORF">OLC1_LOCUS3699</name>
</gene>
<reference evidence="8" key="1">
    <citation type="submission" date="2023-03" db="EMBL/GenBank/DDBJ databases">
        <authorList>
            <person name="Julca I."/>
        </authorList>
    </citation>
    <scope>NUCLEOTIDE SEQUENCE</scope>
</reference>
<dbReference type="PROSITE" id="PS50811">
    <property type="entry name" value="WRKY"/>
    <property type="match status" value="1"/>
</dbReference>
<evidence type="ECO:0000256" key="3">
    <source>
        <dbReference type="ARBA" id="ARBA00023125"/>
    </source>
</evidence>
<dbReference type="Proteomes" id="UP001161247">
    <property type="component" value="Chromosome 1"/>
</dbReference>
<feature type="domain" description="WRKY" evidence="7">
    <location>
        <begin position="193"/>
        <end position="255"/>
    </location>
</feature>
<comment type="subcellular location">
    <subcellularLocation>
        <location evidence="1">Nucleus</location>
    </subcellularLocation>
</comment>
<dbReference type="GO" id="GO:0003700">
    <property type="term" value="F:DNA-binding transcription factor activity"/>
    <property type="evidence" value="ECO:0007669"/>
    <property type="project" value="InterPro"/>
</dbReference>
<dbReference type="SMART" id="SM00774">
    <property type="entry name" value="WRKY"/>
    <property type="match status" value="1"/>
</dbReference>
<keyword evidence="4" id="KW-0804">Transcription</keyword>
<dbReference type="InterPro" id="IPR044810">
    <property type="entry name" value="WRKY_plant"/>
</dbReference>
<keyword evidence="3" id="KW-0238">DNA-binding</keyword>
<sequence>MDIETITLITQGCKMAKDLEATLPNMATQHEYLLNSCNEIISVFIRAKERINSKAQMGVYDPIASGVAEWLSSSQTPAMHLLQAQHLLAGGPAPGSSSTSRNIVFDPKVKGVLMQDDQDLEGGAGGTLAEVVAARRGFPANMVPEVADATTSGPRGGGASSSSSQRPRRRDGAGTRVVREPAPQMGNTEIPPEDGFTWRKYGQKAILHSRFPRSYFRCTHQKLYKCPAKKQVQRLDTDPNTFEITYRGDHTCHLSSTAPSVPPPPLLLHNQLIAAQQDATLLHHISAATSTVNLTPAPPSSVLMTQWLSMDIGTGGGGQRATSNIIDLAGASITNAAAAGPSGSGLPFGRAHINVEEQPRVADMADAMFNSGSSSNNSMDLIFSSMDNK</sequence>
<organism evidence="8 9">
    <name type="scientific">Oldenlandia corymbosa var. corymbosa</name>
    <dbReference type="NCBI Taxonomy" id="529605"/>
    <lineage>
        <taxon>Eukaryota</taxon>
        <taxon>Viridiplantae</taxon>
        <taxon>Streptophyta</taxon>
        <taxon>Embryophyta</taxon>
        <taxon>Tracheophyta</taxon>
        <taxon>Spermatophyta</taxon>
        <taxon>Magnoliopsida</taxon>
        <taxon>eudicotyledons</taxon>
        <taxon>Gunneridae</taxon>
        <taxon>Pentapetalae</taxon>
        <taxon>asterids</taxon>
        <taxon>lamiids</taxon>
        <taxon>Gentianales</taxon>
        <taxon>Rubiaceae</taxon>
        <taxon>Rubioideae</taxon>
        <taxon>Spermacoceae</taxon>
        <taxon>Hedyotis-Oldenlandia complex</taxon>
        <taxon>Oldenlandia</taxon>
    </lineage>
</organism>
<dbReference type="Gene3D" id="2.20.25.80">
    <property type="entry name" value="WRKY domain"/>
    <property type="match status" value="1"/>
</dbReference>
<dbReference type="PANTHER" id="PTHR31282">
    <property type="entry name" value="WRKY TRANSCRIPTION FACTOR 21-RELATED"/>
    <property type="match status" value="1"/>
</dbReference>
<dbReference type="InterPro" id="IPR003657">
    <property type="entry name" value="WRKY_dom"/>
</dbReference>
<evidence type="ECO:0000313" key="8">
    <source>
        <dbReference type="EMBL" id="CAI9091891.1"/>
    </source>
</evidence>
<dbReference type="EMBL" id="OX459118">
    <property type="protein sequence ID" value="CAI9091891.1"/>
    <property type="molecule type" value="Genomic_DNA"/>
</dbReference>
<dbReference type="GO" id="GO:0005634">
    <property type="term" value="C:nucleus"/>
    <property type="evidence" value="ECO:0007669"/>
    <property type="project" value="UniProtKB-SubCell"/>
</dbReference>
<evidence type="ECO:0000313" key="9">
    <source>
        <dbReference type="Proteomes" id="UP001161247"/>
    </source>
</evidence>
<evidence type="ECO:0000259" key="7">
    <source>
        <dbReference type="PROSITE" id="PS50811"/>
    </source>
</evidence>
<evidence type="ECO:0000256" key="4">
    <source>
        <dbReference type="ARBA" id="ARBA00023163"/>
    </source>
</evidence>
<keyword evidence="5" id="KW-0539">Nucleus</keyword>
<dbReference type="InterPro" id="IPR036576">
    <property type="entry name" value="WRKY_dom_sf"/>
</dbReference>
<dbReference type="SUPFAM" id="SSF118290">
    <property type="entry name" value="WRKY DNA-binding domain"/>
    <property type="match status" value="1"/>
</dbReference>
<dbReference type="AlphaFoldDB" id="A0AAV1C8Q5"/>
<evidence type="ECO:0000256" key="1">
    <source>
        <dbReference type="ARBA" id="ARBA00004123"/>
    </source>
</evidence>
<evidence type="ECO:0000256" key="6">
    <source>
        <dbReference type="SAM" id="MobiDB-lite"/>
    </source>
</evidence>
<keyword evidence="9" id="KW-1185">Reference proteome</keyword>
<name>A0AAV1C8Q5_OLDCO</name>
<proteinExistence type="predicted"/>
<feature type="region of interest" description="Disordered" evidence="6">
    <location>
        <begin position="146"/>
        <end position="195"/>
    </location>
</feature>
<evidence type="ECO:0000256" key="5">
    <source>
        <dbReference type="ARBA" id="ARBA00023242"/>
    </source>
</evidence>
<dbReference type="GO" id="GO:0043565">
    <property type="term" value="F:sequence-specific DNA binding"/>
    <property type="evidence" value="ECO:0007669"/>
    <property type="project" value="InterPro"/>
</dbReference>
<protein>
    <submittedName>
        <fullName evidence="8">OLC1v1026999C1</fullName>
    </submittedName>
</protein>
<feature type="compositionally biased region" description="Basic and acidic residues" evidence="6">
    <location>
        <begin position="170"/>
        <end position="179"/>
    </location>
</feature>
<keyword evidence="2" id="KW-0805">Transcription regulation</keyword>
<evidence type="ECO:0000256" key="2">
    <source>
        <dbReference type="ARBA" id="ARBA00023015"/>
    </source>
</evidence>
<dbReference type="Pfam" id="PF03106">
    <property type="entry name" value="WRKY"/>
    <property type="match status" value="1"/>
</dbReference>